<dbReference type="Proteomes" id="UP000076532">
    <property type="component" value="Unassembled WGS sequence"/>
</dbReference>
<reference evidence="2 3" key="1">
    <citation type="journal article" date="2016" name="Mol. Biol. Evol.">
        <title>Comparative Genomics of Early-Diverging Mushroom-Forming Fungi Provides Insights into the Origins of Lignocellulose Decay Capabilities.</title>
        <authorList>
            <person name="Nagy L.G."/>
            <person name="Riley R."/>
            <person name="Tritt A."/>
            <person name="Adam C."/>
            <person name="Daum C."/>
            <person name="Floudas D."/>
            <person name="Sun H."/>
            <person name="Yadav J.S."/>
            <person name="Pangilinan J."/>
            <person name="Larsson K.H."/>
            <person name="Matsuura K."/>
            <person name="Barry K."/>
            <person name="Labutti K."/>
            <person name="Kuo R."/>
            <person name="Ohm R.A."/>
            <person name="Bhattacharya S.S."/>
            <person name="Shirouzu T."/>
            <person name="Yoshinaga Y."/>
            <person name="Martin F.M."/>
            <person name="Grigoriev I.V."/>
            <person name="Hibbett D.S."/>
        </authorList>
    </citation>
    <scope>NUCLEOTIDE SEQUENCE [LARGE SCALE GENOMIC DNA]</scope>
    <source>
        <strain evidence="2 3">CBS 109695</strain>
    </source>
</reference>
<protein>
    <submittedName>
        <fullName evidence="2">Uncharacterized protein</fullName>
    </submittedName>
</protein>
<feature type="region of interest" description="Disordered" evidence="1">
    <location>
        <begin position="68"/>
        <end position="96"/>
    </location>
</feature>
<evidence type="ECO:0000313" key="2">
    <source>
        <dbReference type="EMBL" id="KZP04430.1"/>
    </source>
</evidence>
<dbReference type="AlphaFoldDB" id="A0A167UY16"/>
<gene>
    <name evidence="2" type="ORF">FIBSPDRAFT_904287</name>
</gene>
<keyword evidence="3" id="KW-1185">Reference proteome</keyword>
<proteinExistence type="predicted"/>
<sequence length="204" mass="22039">MTASATSTTAAGEVECVGRRALAGCALVSVRVGWTKSEMGVRGRGGSTGDPTGGGHLDGTDFAMIGGRPVRHGIRPRPIPADSRRERQLPSATTSAARRYEMARKTKVSYTNVEMLGKAEYLLLYSKGYGGEPKSAEEIARTRRKNKKDVVAIPIVYDTPASYIPREKVNQYGPAQSTFGNDFDLGRYGQEPIICKRLVAGVKE</sequence>
<evidence type="ECO:0000256" key="1">
    <source>
        <dbReference type="SAM" id="MobiDB-lite"/>
    </source>
</evidence>
<name>A0A167UY16_9AGAM</name>
<evidence type="ECO:0000313" key="3">
    <source>
        <dbReference type="Proteomes" id="UP000076532"/>
    </source>
</evidence>
<organism evidence="2 3">
    <name type="scientific">Athelia psychrophila</name>
    <dbReference type="NCBI Taxonomy" id="1759441"/>
    <lineage>
        <taxon>Eukaryota</taxon>
        <taxon>Fungi</taxon>
        <taxon>Dikarya</taxon>
        <taxon>Basidiomycota</taxon>
        <taxon>Agaricomycotina</taxon>
        <taxon>Agaricomycetes</taxon>
        <taxon>Agaricomycetidae</taxon>
        <taxon>Atheliales</taxon>
        <taxon>Atheliaceae</taxon>
        <taxon>Athelia</taxon>
    </lineage>
</organism>
<dbReference type="EMBL" id="KV417923">
    <property type="protein sequence ID" value="KZP04430.1"/>
    <property type="molecule type" value="Genomic_DNA"/>
</dbReference>
<accession>A0A167UY16</accession>